<organism evidence="2 3">
    <name type="scientific">Hymenobacter armeniacus</name>
    <dbReference type="NCBI Taxonomy" id="2771358"/>
    <lineage>
        <taxon>Bacteria</taxon>
        <taxon>Pseudomonadati</taxon>
        <taxon>Bacteroidota</taxon>
        <taxon>Cytophagia</taxon>
        <taxon>Cytophagales</taxon>
        <taxon>Hymenobacteraceae</taxon>
        <taxon>Hymenobacter</taxon>
    </lineage>
</organism>
<gene>
    <name evidence="2" type="ORF">IC234_12770</name>
</gene>
<evidence type="ECO:0000313" key="2">
    <source>
        <dbReference type="EMBL" id="MBD2723001.1"/>
    </source>
</evidence>
<keyword evidence="3" id="KW-1185">Reference proteome</keyword>
<name>A0ABR8JW28_9BACT</name>
<reference evidence="2 3" key="1">
    <citation type="submission" date="2020-09" db="EMBL/GenBank/DDBJ databases">
        <authorList>
            <person name="Kim M.K."/>
        </authorList>
    </citation>
    <scope>NUCLEOTIDE SEQUENCE [LARGE SCALE GENOMIC DNA]</scope>
    <source>
        <strain evidence="2 3">BT189</strain>
    </source>
</reference>
<dbReference type="RefSeq" id="WP_190925185.1">
    <property type="nucleotide sequence ID" value="NZ_JACXAC010000004.1"/>
</dbReference>
<proteinExistence type="predicted"/>
<keyword evidence="1" id="KW-0732">Signal</keyword>
<feature type="signal peptide" evidence="1">
    <location>
        <begin position="1"/>
        <end position="25"/>
    </location>
</feature>
<dbReference type="Proteomes" id="UP000606003">
    <property type="component" value="Unassembled WGS sequence"/>
</dbReference>
<feature type="chain" id="PRO_5047291225" description="Secreted protein" evidence="1">
    <location>
        <begin position="26"/>
        <end position="184"/>
    </location>
</feature>
<sequence>MFKTCLLLACAALLTLLTPTLNASAQCRDPWIAQAYKQAANRAPVGQGEVCECNIRLYNNGSWGNYNELLGYVRQFLASGTRLGYTPLPNGNFAVVVLNGNQVSAVAVQNSGGNVVAAGGGNVVAAGGGNVVAAGGGNMVAAGGGNITGLSSSTPGFAFGMSRGLLAAGERRVATSGNGAIVIR</sequence>
<evidence type="ECO:0000256" key="1">
    <source>
        <dbReference type="SAM" id="SignalP"/>
    </source>
</evidence>
<protein>
    <recommendedName>
        <fullName evidence="4">Secreted protein</fullName>
    </recommendedName>
</protein>
<evidence type="ECO:0000313" key="3">
    <source>
        <dbReference type="Proteomes" id="UP000606003"/>
    </source>
</evidence>
<evidence type="ECO:0008006" key="4">
    <source>
        <dbReference type="Google" id="ProtNLM"/>
    </source>
</evidence>
<accession>A0ABR8JW28</accession>
<dbReference type="EMBL" id="JACXAC010000004">
    <property type="protein sequence ID" value="MBD2723001.1"/>
    <property type="molecule type" value="Genomic_DNA"/>
</dbReference>
<comment type="caution">
    <text evidence="2">The sequence shown here is derived from an EMBL/GenBank/DDBJ whole genome shotgun (WGS) entry which is preliminary data.</text>
</comment>